<proteinExistence type="predicted"/>
<keyword evidence="2" id="KW-1185">Reference proteome</keyword>
<gene>
    <name evidence="1" type="ORF">ACFOZ4_30795</name>
</gene>
<comment type="caution">
    <text evidence="1">The sequence shown here is derived from an EMBL/GenBank/DDBJ whole genome shotgun (WGS) entry which is preliminary data.</text>
</comment>
<dbReference type="Proteomes" id="UP001595816">
    <property type="component" value="Unassembled WGS sequence"/>
</dbReference>
<sequence>MAWWRRPSCPVRPVEQEWIEQSLDWFVAQFGRVRLLGEVVLPTDDYFPGVYRGTRDDVRTVVGRLCEHLGVDPGRVTIEHGDADDSDGLAAHVPVATQSSGAAGDYRLENGRSIIGIRDDQAANPMALVATIAHELGHLLLLGDQRITADRADHEPLTDLLTVFFGLGIFTANSALDNRREVRGEYAYRSTSRLGYLTEPMYGYALARYAWLRGEKSPGWAKYLDTNPGTFLDRGLRYLRAERAA</sequence>
<evidence type="ECO:0000313" key="1">
    <source>
        <dbReference type="EMBL" id="MFC4135020.1"/>
    </source>
</evidence>
<evidence type="ECO:0000313" key="2">
    <source>
        <dbReference type="Proteomes" id="UP001595816"/>
    </source>
</evidence>
<accession>A0ABV8LXK8</accession>
<name>A0ABV8LXK8_9ACTN</name>
<dbReference type="RefSeq" id="WP_253762834.1">
    <property type="nucleotide sequence ID" value="NZ_JAMZDZ010000001.1"/>
</dbReference>
<organism evidence="1 2">
    <name type="scientific">Hamadaea flava</name>
    <dbReference type="NCBI Taxonomy" id="1742688"/>
    <lineage>
        <taxon>Bacteria</taxon>
        <taxon>Bacillati</taxon>
        <taxon>Actinomycetota</taxon>
        <taxon>Actinomycetes</taxon>
        <taxon>Micromonosporales</taxon>
        <taxon>Micromonosporaceae</taxon>
        <taxon>Hamadaea</taxon>
    </lineage>
</organism>
<dbReference type="EMBL" id="JBHSAY010000020">
    <property type="protein sequence ID" value="MFC4135020.1"/>
    <property type="molecule type" value="Genomic_DNA"/>
</dbReference>
<protein>
    <submittedName>
        <fullName evidence="1">Uncharacterized protein</fullName>
    </submittedName>
</protein>
<reference evidence="2" key="1">
    <citation type="journal article" date="2019" name="Int. J. Syst. Evol. Microbiol.">
        <title>The Global Catalogue of Microorganisms (GCM) 10K type strain sequencing project: providing services to taxonomists for standard genome sequencing and annotation.</title>
        <authorList>
            <consortium name="The Broad Institute Genomics Platform"/>
            <consortium name="The Broad Institute Genome Sequencing Center for Infectious Disease"/>
            <person name="Wu L."/>
            <person name="Ma J."/>
        </authorList>
    </citation>
    <scope>NUCLEOTIDE SEQUENCE [LARGE SCALE GENOMIC DNA]</scope>
    <source>
        <strain evidence="2">CGMCC 4.7289</strain>
    </source>
</reference>